<dbReference type="Pfam" id="PF06276">
    <property type="entry name" value="FhuF"/>
    <property type="match status" value="1"/>
</dbReference>
<dbReference type="GO" id="GO:0016881">
    <property type="term" value="F:acid-amino acid ligase activity"/>
    <property type="evidence" value="ECO:0007669"/>
    <property type="project" value="UniProtKB-ARBA"/>
</dbReference>
<comment type="similarity">
    <text evidence="1">Belongs to the IucA/IucC family.</text>
</comment>
<sequence>MADFARHLAEYASFQAFVNCYLREVDGGRWLSPDSPQTRALLPQTLLTGKSLLQLTLPRQELTLWLLVSYRSRVGRHRIEAVFCQQGAQLQQEGFWSTLLLLVKELFHERNAQPGAGLKRRQLELTHRLTDSLQNTLRYLETRWSQPYRAPLSFCRAEQSLVLGHWLHPTPKSRQGILDWQHPLITPELEGQFQLHYVAVHQDWVEQQSLLPQSAETLVREALMQSDHSVSIGPDEVLIPVHPLQAHWLLAQPRVQAWQEAGRLRYLGPLGHTFTATSSVRTVYHRDAPWMYKLSLPVKITNSLRQNKVRELRAGVLMAGLLHNLQFSRRFPRFQVIADPAYLTLRDPEGGDSGFEAIVRENPFGAESDQSVLCLAALVQEPWHPRQRRAVLTELIERQALEEGRAPGAVARDWFDAYWHCAVEPCLVLFDHHGIALEAHQQNSLLRLADGYPETYYYRDNQGFYLDEQQKPKLLQWQPTLDADSDLFYPTDAILDRFGYYLLVNQVFAVVDRLGADGLLAEAELIERVRDKLEALRLTLSGNGRVLIERWLTQTQLPAKANLLTRVEDIDELEADMELAAYTTIDNPLCVAARIERPLEEAVHV</sequence>
<evidence type="ECO:0000259" key="2">
    <source>
        <dbReference type="Pfam" id="PF04183"/>
    </source>
</evidence>
<dbReference type="InterPro" id="IPR037455">
    <property type="entry name" value="LucA/IucC-like"/>
</dbReference>
<reference evidence="4 5" key="1">
    <citation type="submission" date="2018-11" db="EMBL/GenBank/DDBJ databases">
        <title>Genomic Encyclopedia of Type Strains, Phase IV (KMG-IV): sequencing the most valuable type-strain genomes for metagenomic binning, comparative biology and taxonomic classification.</title>
        <authorList>
            <person name="Goeker M."/>
        </authorList>
    </citation>
    <scope>NUCLEOTIDE SEQUENCE [LARGE SCALE GENOMIC DNA]</scope>
    <source>
        <strain evidence="4 5">DSM 16974</strain>
    </source>
</reference>
<feature type="domain" description="Aerobactin siderophore biosynthesis IucA/IucC N-terminal" evidence="2">
    <location>
        <begin position="153"/>
        <end position="380"/>
    </location>
</feature>
<organism evidence="4 5">
    <name type="scientific">Marinimicrobium koreense</name>
    <dbReference type="NCBI Taxonomy" id="306545"/>
    <lineage>
        <taxon>Bacteria</taxon>
        <taxon>Pseudomonadati</taxon>
        <taxon>Pseudomonadota</taxon>
        <taxon>Gammaproteobacteria</taxon>
        <taxon>Cellvibrionales</taxon>
        <taxon>Cellvibrionaceae</taxon>
        <taxon>Marinimicrobium</taxon>
    </lineage>
</organism>
<comment type="caution">
    <text evidence="4">The sequence shown here is derived from an EMBL/GenBank/DDBJ whole genome shotgun (WGS) entry which is preliminary data.</text>
</comment>
<dbReference type="EMBL" id="RJUK01000002">
    <property type="protein sequence ID" value="ROQ18586.1"/>
    <property type="molecule type" value="Genomic_DNA"/>
</dbReference>
<keyword evidence="5" id="KW-1185">Reference proteome</keyword>
<evidence type="ECO:0000313" key="5">
    <source>
        <dbReference type="Proteomes" id="UP000273643"/>
    </source>
</evidence>
<gene>
    <name evidence="4" type="ORF">EDC38_2814</name>
</gene>
<dbReference type="RefSeq" id="WP_123639187.1">
    <property type="nucleotide sequence ID" value="NZ_RJUK01000002.1"/>
</dbReference>
<evidence type="ECO:0000313" key="4">
    <source>
        <dbReference type="EMBL" id="ROQ18586.1"/>
    </source>
</evidence>
<dbReference type="Proteomes" id="UP000273643">
    <property type="component" value="Unassembled WGS sequence"/>
</dbReference>
<dbReference type="GO" id="GO:0019290">
    <property type="term" value="P:siderophore biosynthetic process"/>
    <property type="evidence" value="ECO:0007669"/>
    <property type="project" value="InterPro"/>
</dbReference>
<proteinExistence type="inferred from homology"/>
<evidence type="ECO:0000259" key="3">
    <source>
        <dbReference type="Pfam" id="PF06276"/>
    </source>
</evidence>
<dbReference type="AlphaFoldDB" id="A0A3N1P133"/>
<evidence type="ECO:0000256" key="1">
    <source>
        <dbReference type="ARBA" id="ARBA00007832"/>
    </source>
</evidence>
<dbReference type="InterPro" id="IPR007310">
    <property type="entry name" value="Aerobactin_biosyn_IucA/IucC_N"/>
</dbReference>
<dbReference type="PANTHER" id="PTHR34384:SF5">
    <property type="entry name" value="L-2,3-DIAMINOPROPANOATE--CITRATE LIGASE"/>
    <property type="match status" value="1"/>
</dbReference>
<dbReference type="Pfam" id="PF04183">
    <property type="entry name" value="IucA_IucC"/>
    <property type="match status" value="1"/>
</dbReference>
<feature type="domain" description="Aerobactin siderophore biosynthesis IucA/IucC-like C-terminal" evidence="3">
    <location>
        <begin position="413"/>
        <end position="574"/>
    </location>
</feature>
<accession>A0A3N1P133</accession>
<dbReference type="PANTHER" id="PTHR34384">
    <property type="entry name" value="L-2,3-DIAMINOPROPANOATE--CITRATE LIGASE"/>
    <property type="match status" value="1"/>
</dbReference>
<dbReference type="InterPro" id="IPR022770">
    <property type="entry name" value="IucA/IucC-like_C"/>
</dbReference>
<name>A0A3N1P133_9GAMM</name>
<dbReference type="OrthoDB" id="495728at2"/>
<dbReference type="Gene3D" id="1.10.510.40">
    <property type="match status" value="1"/>
</dbReference>
<protein>
    <submittedName>
        <fullName evidence="4">Siderophore synthetase component</fullName>
    </submittedName>
</protein>